<keyword evidence="1" id="KW-0175">Coiled coil</keyword>
<dbReference type="RefSeq" id="WP_200237729.1">
    <property type="nucleotide sequence ID" value="NZ_NRRY01000002.1"/>
</dbReference>
<dbReference type="NCBIfam" id="TIGR02449">
    <property type="entry name" value="TIGR02449 family protein"/>
    <property type="match status" value="1"/>
</dbReference>
<evidence type="ECO:0000313" key="2">
    <source>
        <dbReference type="EMBL" id="MBK1617248.1"/>
    </source>
</evidence>
<sequence>MADFDINLLEQHVETLIRKCEHLREENASLRASQEHLVAERAELIEKTEFARSRIEAMVARLKAMEEQL</sequence>
<proteinExistence type="predicted"/>
<keyword evidence="3" id="KW-1185">Reference proteome</keyword>
<feature type="coiled-coil region" evidence="1">
    <location>
        <begin position="6"/>
        <end position="68"/>
    </location>
</feature>
<dbReference type="AlphaFoldDB" id="A0A9X1B2C3"/>
<organism evidence="2 3">
    <name type="scientific">Lamprobacter modestohalophilus</name>
    <dbReference type="NCBI Taxonomy" id="1064514"/>
    <lineage>
        <taxon>Bacteria</taxon>
        <taxon>Pseudomonadati</taxon>
        <taxon>Pseudomonadota</taxon>
        <taxon>Gammaproteobacteria</taxon>
        <taxon>Chromatiales</taxon>
        <taxon>Chromatiaceae</taxon>
        <taxon>Lamprobacter</taxon>
    </lineage>
</organism>
<dbReference type="EMBL" id="NRRY01000002">
    <property type="protein sequence ID" value="MBK1617248.1"/>
    <property type="molecule type" value="Genomic_DNA"/>
</dbReference>
<evidence type="ECO:0000256" key="1">
    <source>
        <dbReference type="SAM" id="Coils"/>
    </source>
</evidence>
<reference evidence="2 3" key="1">
    <citation type="journal article" date="2020" name="Microorganisms">
        <title>Osmotic Adaptation and Compatible Solute Biosynthesis of Phototrophic Bacteria as Revealed from Genome Analyses.</title>
        <authorList>
            <person name="Imhoff J.F."/>
            <person name="Rahn T."/>
            <person name="Kunzel S."/>
            <person name="Keller A."/>
            <person name="Neulinger S.C."/>
        </authorList>
    </citation>
    <scope>NUCLEOTIDE SEQUENCE [LARGE SCALE GENOMIC DNA]</scope>
    <source>
        <strain evidence="2 3">DSM 25653</strain>
    </source>
</reference>
<evidence type="ECO:0000313" key="3">
    <source>
        <dbReference type="Proteomes" id="UP001138768"/>
    </source>
</evidence>
<accession>A0A9X1B2C3</accession>
<comment type="caution">
    <text evidence="2">The sequence shown here is derived from an EMBL/GenBank/DDBJ whole genome shotgun (WGS) entry which is preliminary data.</text>
</comment>
<protein>
    <submittedName>
        <fullName evidence="2">TIGR02449 family protein</fullName>
    </submittedName>
</protein>
<name>A0A9X1B2C3_9GAMM</name>
<gene>
    <name evidence="2" type="ORF">CKO42_02035</name>
</gene>
<dbReference type="InterPro" id="IPR012662">
    <property type="entry name" value="CHP02449"/>
</dbReference>
<dbReference type="Proteomes" id="UP001138768">
    <property type="component" value="Unassembled WGS sequence"/>
</dbReference>